<keyword evidence="4" id="KW-1185">Reference proteome</keyword>
<dbReference type="NCBIfam" id="TIGR03354">
    <property type="entry name" value="VI_FHA"/>
    <property type="match status" value="1"/>
</dbReference>
<accession>A0A5C8PPZ8</accession>
<dbReference type="PROSITE" id="PS50006">
    <property type="entry name" value="FHA_DOMAIN"/>
    <property type="match status" value="1"/>
</dbReference>
<dbReference type="InterPro" id="IPR008984">
    <property type="entry name" value="SMAD_FHA_dom_sf"/>
</dbReference>
<dbReference type="InterPro" id="IPR046883">
    <property type="entry name" value="T6SS_FHA_C"/>
</dbReference>
<name>A0A5C8PPZ8_9HYPH</name>
<dbReference type="CDD" id="cd00060">
    <property type="entry name" value="FHA"/>
    <property type="match status" value="1"/>
</dbReference>
<feature type="region of interest" description="Disordered" evidence="1">
    <location>
        <begin position="374"/>
        <end position="539"/>
    </location>
</feature>
<feature type="compositionally biased region" description="Low complexity" evidence="1">
    <location>
        <begin position="482"/>
        <end position="500"/>
    </location>
</feature>
<dbReference type="Pfam" id="PF00498">
    <property type="entry name" value="FHA"/>
    <property type="match status" value="1"/>
</dbReference>
<dbReference type="EMBL" id="VDUZ01000009">
    <property type="protein sequence ID" value="TXL77159.1"/>
    <property type="molecule type" value="Genomic_DNA"/>
</dbReference>
<dbReference type="OrthoDB" id="273564at2"/>
<dbReference type="Proteomes" id="UP000321638">
    <property type="component" value="Unassembled WGS sequence"/>
</dbReference>
<evidence type="ECO:0000313" key="3">
    <source>
        <dbReference type="EMBL" id="TXL77159.1"/>
    </source>
</evidence>
<dbReference type="AlphaFoldDB" id="A0A5C8PPZ8"/>
<evidence type="ECO:0000313" key="4">
    <source>
        <dbReference type="Proteomes" id="UP000321638"/>
    </source>
</evidence>
<dbReference type="Pfam" id="PF20232">
    <property type="entry name" value="T6SS_FHA_C"/>
    <property type="match status" value="1"/>
</dbReference>
<evidence type="ECO:0000256" key="1">
    <source>
        <dbReference type="SAM" id="MobiDB-lite"/>
    </source>
</evidence>
<protein>
    <submittedName>
        <fullName evidence="3">Type VI secretion system-associated FHA domain protein TagH</fullName>
    </submittedName>
</protein>
<feature type="compositionally biased region" description="Low complexity" evidence="1">
    <location>
        <begin position="374"/>
        <end position="388"/>
    </location>
</feature>
<feature type="region of interest" description="Disordered" evidence="1">
    <location>
        <begin position="134"/>
        <end position="161"/>
    </location>
</feature>
<evidence type="ECO:0000259" key="2">
    <source>
        <dbReference type="PROSITE" id="PS50006"/>
    </source>
</evidence>
<dbReference type="InterPro" id="IPR000253">
    <property type="entry name" value="FHA_dom"/>
</dbReference>
<dbReference type="SUPFAM" id="SSF49879">
    <property type="entry name" value="SMAD/FHA domain"/>
    <property type="match status" value="1"/>
</dbReference>
<organism evidence="3 4">
    <name type="scientific">Vineibacter terrae</name>
    <dbReference type="NCBI Taxonomy" id="2586908"/>
    <lineage>
        <taxon>Bacteria</taxon>
        <taxon>Pseudomonadati</taxon>
        <taxon>Pseudomonadota</taxon>
        <taxon>Alphaproteobacteria</taxon>
        <taxon>Hyphomicrobiales</taxon>
        <taxon>Vineibacter</taxon>
    </lineage>
</organism>
<proteinExistence type="predicted"/>
<comment type="caution">
    <text evidence="3">The sequence shown here is derived from an EMBL/GenBank/DDBJ whole genome shotgun (WGS) entry which is preliminary data.</text>
</comment>
<sequence>MTASLRLRVHKAPLTETPPAPLLLAGGPVSIGRRDDNGWVLPDSTANVSRKHATVSEQSGIWRVTDESANGTLHNGQLVGRGNARPLAPGDMIKIGDYEIVVEPCADGGNAMQGFQMAPPVQPLADPYDVGQFARADFGAGPPPPSGPSPFDPPPPERMAEAPRNIDLFGDFGARQVAPGVGIQANHEAPVAAFGGLDVPVGPLPGSGPAPFGGTSDPHAPFGAPPAAGADWGGPAAHPVPNAGAMVTDPFSNPGGGSVFGDQFGSADAIRNPLAGGTPRADAGLKPVDPFNAPAGPSPFGNPASPFGTPDPVGFGRDHAPAPLGFDAVPVPEISGPGVNAALPADWNAEPMSAPAAPPPDLDPIEQALAGLKGADKPAAPGPQQQAAIPRSAVPDSAALFGAAPPPAPEARQSTPDGLPPSAAFPSPPGGGLQAPARGTPIPPGTDFFSAPTPPQRAVMEDVFAHPAAPAPALSQPRPGVAVGTPSGPAAAPSAAFQPQQPQPQSPGAAWQPGAPPAPAPRPTPTPAPPAKPGPAAAATTGDALLRAFMEGAALQQVPPDLDPVQAMRTLGASSRAIVSTLARLLEARRLLKGEFRITQTVVGARENNPLKFSVDESELMLVLLGSVRPGFQRGEAAVWDAGRDLEAHQLAMLAAFRAVLDAVFARLAPEAIASNEEAGFFGRLLPQARDAALWERYAKVYGDLRQDIGNTLAGRLGQIFAEAYETENGRRGGSR</sequence>
<dbReference type="Gene3D" id="2.60.200.20">
    <property type="match status" value="1"/>
</dbReference>
<gene>
    <name evidence="3" type="primary">tagH</name>
    <name evidence="3" type="ORF">FHP25_10365</name>
</gene>
<feature type="compositionally biased region" description="Pro residues" evidence="1">
    <location>
        <begin position="141"/>
        <end position="157"/>
    </location>
</feature>
<feature type="compositionally biased region" description="Pro residues" evidence="1">
    <location>
        <begin position="514"/>
        <end position="533"/>
    </location>
</feature>
<reference evidence="3 4" key="1">
    <citation type="submission" date="2019-06" db="EMBL/GenBank/DDBJ databases">
        <title>New taxonomy in bacterial strain CC-CFT640, isolated from vineyard.</title>
        <authorList>
            <person name="Lin S.-Y."/>
            <person name="Tsai C.-F."/>
            <person name="Young C.-C."/>
        </authorList>
    </citation>
    <scope>NUCLEOTIDE SEQUENCE [LARGE SCALE GENOMIC DNA]</scope>
    <source>
        <strain evidence="3 4">CC-CFT640</strain>
    </source>
</reference>
<dbReference type="SMART" id="SM00240">
    <property type="entry name" value="FHA"/>
    <property type="match status" value="1"/>
</dbReference>
<dbReference type="RefSeq" id="WP_147846859.1">
    <property type="nucleotide sequence ID" value="NZ_VDUZ01000009.1"/>
</dbReference>
<feature type="region of interest" description="Disordered" evidence="1">
    <location>
        <begin position="273"/>
        <end position="329"/>
    </location>
</feature>
<feature type="domain" description="FHA" evidence="2">
    <location>
        <begin position="29"/>
        <end position="79"/>
    </location>
</feature>
<dbReference type="InterPro" id="IPR017735">
    <property type="entry name" value="T6SS_FHA"/>
</dbReference>